<name>A0A1J5QQR5_9ZZZZ</name>
<gene>
    <name evidence="1" type="ORF">GALL_384320</name>
</gene>
<proteinExistence type="predicted"/>
<dbReference type="AlphaFoldDB" id="A0A1J5QQR5"/>
<organism evidence="1">
    <name type="scientific">mine drainage metagenome</name>
    <dbReference type="NCBI Taxonomy" id="410659"/>
    <lineage>
        <taxon>unclassified sequences</taxon>
        <taxon>metagenomes</taxon>
        <taxon>ecological metagenomes</taxon>
    </lineage>
</organism>
<accession>A0A1J5QQR5</accession>
<dbReference type="EMBL" id="MLJW01001154">
    <property type="protein sequence ID" value="OIQ79819.1"/>
    <property type="molecule type" value="Genomic_DNA"/>
</dbReference>
<reference evidence="1" key="1">
    <citation type="submission" date="2016-10" db="EMBL/GenBank/DDBJ databases">
        <title>Sequence of Gallionella enrichment culture.</title>
        <authorList>
            <person name="Poehlein A."/>
            <person name="Muehling M."/>
            <person name="Daniel R."/>
        </authorList>
    </citation>
    <scope>NUCLEOTIDE SEQUENCE</scope>
</reference>
<comment type="caution">
    <text evidence="1">The sequence shown here is derived from an EMBL/GenBank/DDBJ whole genome shotgun (WGS) entry which is preliminary data.</text>
</comment>
<protein>
    <submittedName>
        <fullName evidence="1">Uncharacterized protein</fullName>
    </submittedName>
</protein>
<evidence type="ECO:0000313" key="1">
    <source>
        <dbReference type="EMBL" id="OIQ79819.1"/>
    </source>
</evidence>
<sequence length="268" mass="28683">MRRPASRNRPSRSACVATRVPLPGSDKPSASVRQFIELAVNMPEHEPQVGHAERSIAATSSSLQLRSAALTIASTRSSETTLPSSLTLPASIGPPETKITGMFRRNAAISMPGVILSQFEMHTSASAQCALTMYSTLSAISSRLGSEYSMPPWPMAMPSSMAMVLNSLATPPAASISRATSWPRSFRCTWPGTNWVKLFATAMIGLSKSASFMPVARHRARAPAMLRPAVEVRERYWGMDDSAGVFGRLAARGAGIAAARTAARFARC</sequence>